<dbReference type="RefSeq" id="WP_249737840.1">
    <property type="nucleotide sequence ID" value="NZ_JAKNCJ010000005.1"/>
</dbReference>
<reference evidence="2" key="1">
    <citation type="submission" date="2022-02" db="EMBL/GenBank/DDBJ databases">
        <authorList>
            <person name="Lee M."/>
            <person name="Kim S.-J."/>
            <person name="Jung M.-Y."/>
        </authorList>
    </citation>
    <scope>NUCLEOTIDE SEQUENCE</scope>
    <source>
        <strain evidence="2">JHP9</strain>
    </source>
</reference>
<feature type="transmembrane region" description="Helical" evidence="1">
    <location>
        <begin position="23"/>
        <end position="44"/>
    </location>
</feature>
<protein>
    <recommendedName>
        <fullName evidence="4">DUF4129 domain-containing protein</fullName>
    </recommendedName>
</protein>
<keyword evidence="1" id="KW-1133">Transmembrane helix</keyword>
<comment type="caution">
    <text evidence="2">The sequence shown here is derived from an EMBL/GenBank/DDBJ whole genome shotgun (WGS) entry which is preliminary data.</text>
</comment>
<organism evidence="2 3">
    <name type="scientific">Brachybacterium equifaecis</name>
    <dbReference type="NCBI Taxonomy" id="2910770"/>
    <lineage>
        <taxon>Bacteria</taxon>
        <taxon>Bacillati</taxon>
        <taxon>Actinomycetota</taxon>
        <taxon>Actinomycetes</taxon>
        <taxon>Micrococcales</taxon>
        <taxon>Dermabacteraceae</taxon>
        <taxon>Brachybacterium</taxon>
    </lineage>
</organism>
<sequence length="163" mass="17825">MPVPDLLRAAPAPEIIDPPQYSVAWLILAALCLIVMAALIVGTLRLSRAVVSRAAYRRRPTEPEGLKAEFLRAVNDIAARHDAGQIDARTGHHELTAVMRRFAQRTSGRDITSRDVGALLADPATHDIGVLIGRLYEPGFALHSDRELAASVHEARGVIRRWA</sequence>
<dbReference type="EMBL" id="JAKNCJ010000005">
    <property type="protein sequence ID" value="MCL6423759.1"/>
    <property type="molecule type" value="Genomic_DNA"/>
</dbReference>
<gene>
    <name evidence="2" type="ORF">Bequi_10230</name>
</gene>
<evidence type="ECO:0000313" key="2">
    <source>
        <dbReference type="EMBL" id="MCL6423759.1"/>
    </source>
</evidence>
<name>A0ABT0R1Y4_9MICO</name>
<evidence type="ECO:0000256" key="1">
    <source>
        <dbReference type="SAM" id="Phobius"/>
    </source>
</evidence>
<keyword evidence="3" id="KW-1185">Reference proteome</keyword>
<dbReference type="Proteomes" id="UP001203761">
    <property type="component" value="Unassembled WGS sequence"/>
</dbReference>
<evidence type="ECO:0008006" key="4">
    <source>
        <dbReference type="Google" id="ProtNLM"/>
    </source>
</evidence>
<keyword evidence="1" id="KW-0472">Membrane</keyword>
<keyword evidence="1" id="KW-0812">Transmembrane</keyword>
<proteinExistence type="predicted"/>
<accession>A0ABT0R1Y4</accession>
<evidence type="ECO:0000313" key="3">
    <source>
        <dbReference type="Proteomes" id="UP001203761"/>
    </source>
</evidence>